<evidence type="ECO:0000256" key="2">
    <source>
        <dbReference type="SAM" id="SignalP"/>
    </source>
</evidence>
<dbReference type="Pfam" id="PF12951">
    <property type="entry name" value="PATR"/>
    <property type="match status" value="3"/>
</dbReference>
<evidence type="ECO:0000256" key="1">
    <source>
        <dbReference type="ARBA" id="ARBA00022729"/>
    </source>
</evidence>
<proteinExistence type="predicted"/>
<dbReference type="SUPFAM" id="SSF51126">
    <property type="entry name" value="Pectin lyase-like"/>
    <property type="match status" value="1"/>
</dbReference>
<protein>
    <submittedName>
        <fullName evidence="3">Autotransporter-associated beta strand repeat-containing protein</fullName>
    </submittedName>
</protein>
<dbReference type="RefSeq" id="WP_264485996.1">
    <property type="nucleotide sequence ID" value="NZ_JAPDDT010000002.1"/>
</dbReference>
<evidence type="ECO:0000313" key="4">
    <source>
        <dbReference type="Proteomes" id="UP001320876"/>
    </source>
</evidence>
<dbReference type="InterPro" id="IPR013425">
    <property type="entry name" value="Autotrns_rpt"/>
</dbReference>
<comment type="caution">
    <text evidence="3">The sequence shown here is derived from an EMBL/GenBank/DDBJ whole genome shotgun (WGS) entry which is preliminary data.</text>
</comment>
<evidence type="ECO:0000313" key="3">
    <source>
        <dbReference type="EMBL" id="MCW1921886.1"/>
    </source>
</evidence>
<dbReference type="NCBIfam" id="TIGR02601">
    <property type="entry name" value="autotrns_rpt"/>
    <property type="match status" value="3"/>
</dbReference>
<accession>A0ABT3GE36</accession>
<reference evidence="3 4" key="1">
    <citation type="submission" date="2022-10" db="EMBL/GenBank/DDBJ databases">
        <title>Luteolibacter arcticus strain CCTCC AB 2014275, whole genome shotgun sequencing project.</title>
        <authorList>
            <person name="Zhao G."/>
            <person name="Shen L."/>
        </authorList>
    </citation>
    <scope>NUCLEOTIDE SEQUENCE [LARGE SCALE GENOMIC DNA]</scope>
    <source>
        <strain evidence="3 4">CCTCC AB 2014275</strain>
    </source>
</reference>
<feature type="signal peptide" evidence="2">
    <location>
        <begin position="1"/>
        <end position="25"/>
    </location>
</feature>
<keyword evidence="4" id="KW-1185">Reference proteome</keyword>
<dbReference type="InterPro" id="IPR011050">
    <property type="entry name" value="Pectin_lyase_fold/virulence"/>
</dbReference>
<sequence>MNSSYSRDLLTSVAASLLVVSAANAIVTTQTYQDGNSLNTWNSGDTNWDAGVVWTDDNDAVFGGTGEAITVGTVSAHNLTFDSAGYSLGGGTLTLTGTTPTTTANADATINSTVAGSAGLAKAGVGVLTLGGSNSYTGTTSIDGGVLSVTTLAANGGNSGIGAGTDVTLNGGTLRYTGGNNGSDAGAKFNRNISVGASGGTLDLAGTGFLFYGGSVSGSGALKVIDSSGDASNRQLLVSGNSAGFTGNLEIGNGSANSGWVQYRSNAASPFGSGTITVLTGGVLSADNGTTGPTLLTNPILLSGGTLMAQSSNTNFSNTVTAVTGTTSNFQTLANANLQVGGALLGDGTLQKNGGVYSVQLSGDNSGFAGTYRHTADGATILYTANSGSAAAVWDIPTGSVASARFIAGGANLTYKLGALSGATGRLETLAGSGNSIFEIGALNTDTTFAGAVQNAAADTTLGITKVGTGTLTLEGTTPYTGITTVSAGRLRFNFAGNSLGSVEVINHSEVYFYRGGNGGTVVSSKLSGSGTWIVDGPGGGPDQWSNRVILAGVASDHTAAIRVINGGKLWSQPTSTHNPIGDTANVDIESAALFNLYGPFAAKETIGALTGSGTVDFSDGGGGKALTLEVGGGDKSGSFSGTIQNTGTSSGPTVLSISKTGTGTQVLDGTNTYGGTTTVNGGTLELGFNGSLRFSPGANGIVNGISGTGAVVLNGVLEINLANADLTDGNSWLLVDVDSLTESYGGDFLVANFSEISPGVWELEDGANTWTFKEAFGTLELAVNDPYLAWTNAEFLGETNPDITGSDADPDGDGVTNGIEFLTGSTPDDSSSHNAPVITRNGSGDLVVTFQRADAAEAYEVAIEHSTTLQAPWTSIIVPNDAIAGPPVTVVDNGTAPDDITVVIAAGDDPRKFARVKIAIPAAP</sequence>
<organism evidence="3 4">
    <name type="scientific">Luteolibacter arcticus</name>
    <dbReference type="NCBI Taxonomy" id="1581411"/>
    <lineage>
        <taxon>Bacteria</taxon>
        <taxon>Pseudomonadati</taxon>
        <taxon>Verrucomicrobiota</taxon>
        <taxon>Verrucomicrobiia</taxon>
        <taxon>Verrucomicrobiales</taxon>
        <taxon>Verrucomicrobiaceae</taxon>
        <taxon>Luteolibacter</taxon>
    </lineage>
</organism>
<dbReference type="Proteomes" id="UP001320876">
    <property type="component" value="Unassembled WGS sequence"/>
</dbReference>
<keyword evidence="1 2" id="KW-0732">Signal</keyword>
<name>A0ABT3GE36_9BACT</name>
<dbReference type="EMBL" id="JAPDDT010000002">
    <property type="protein sequence ID" value="MCW1921886.1"/>
    <property type="molecule type" value="Genomic_DNA"/>
</dbReference>
<feature type="chain" id="PRO_5045446878" evidence="2">
    <location>
        <begin position="26"/>
        <end position="925"/>
    </location>
</feature>
<gene>
    <name evidence="3" type="ORF">OKA05_04940</name>
</gene>